<organism evidence="2">
    <name type="scientific">Echinococcus granulosus</name>
    <name type="common">Hydatid tapeworm</name>
    <dbReference type="NCBI Taxonomy" id="6210"/>
    <lineage>
        <taxon>Eukaryota</taxon>
        <taxon>Metazoa</taxon>
        <taxon>Spiralia</taxon>
        <taxon>Lophotrochozoa</taxon>
        <taxon>Platyhelminthes</taxon>
        <taxon>Cestoda</taxon>
        <taxon>Eucestoda</taxon>
        <taxon>Cyclophyllidea</taxon>
        <taxon>Taeniidae</taxon>
        <taxon>Echinococcus</taxon>
        <taxon>Echinococcus granulosus group</taxon>
    </lineage>
</organism>
<evidence type="ECO:0000313" key="4">
    <source>
        <dbReference type="WBParaSite" id="EgrG_001197700"/>
    </source>
</evidence>
<evidence type="ECO:0000313" key="3">
    <source>
        <dbReference type="Proteomes" id="UP000492820"/>
    </source>
</evidence>
<feature type="region of interest" description="Disordered" evidence="1">
    <location>
        <begin position="290"/>
        <end position="368"/>
    </location>
</feature>
<protein>
    <submittedName>
        <fullName evidence="2 4">Expressed protein</fullName>
    </submittedName>
</protein>
<feature type="region of interest" description="Disordered" evidence="1">
    <location>
        <begin position="39"/>
        <end position="253"/>
    </location>
</feature>
<accession>A0A068WWI1</accession>
<dbReference type="OrthoDB" id="6263733at2759"/>
<gene>
    <name evidence="2" type="ORF">EgrG_001197700</name>
</gene>
<proteinExistence type="predicted"/>
<dbReference type="AlphaFoldDB" id="A0A068WWI1"/>
<reference evidence="2" key="2">
    <citation type="submission" date="2014-06" db="EMBL/GenBank/DDBJ databases">
        <authorList>
            <person name="Aslett M."/>
        </authorList>
    </citation>
    <scope>NUCLEOTIDE SEQUENCE</scope>
</reference>
<dbReference type="WBParaSite" id="EgrG_001197700">
    <property type="protein sequence ID" value="EgrG_001197700"/>
    <property type="gene ID" value="EgrG_001197700"/>
</dbReference>
<name>A0A068WWI1_ECHGR</name>
<dbReference type="Proteomes" id="UP000492820">
    <property type="component" value="Unassembled WGS sequence"/>
</dbReference>
<feature type="compositionally biased region" description="Polar residues" evidence="1">
    <location>
        <begin position="39"/>
        <end position="61"/>
    </location>
</feature>
<dbReference type="EMBL" id="LK028587">
    <property type="protein sequence ID" value="CDS22794.1"/>
    <property type="molecule type" value="Genomic_DNA"/>
</dbReference>
<evidence type="ECO:0000256" key="1">
    <source>
        <dbReference type="SAM" id="MobiDB-lite"/>
    </source>
</evidence>
<feature type="compositionally biased region" description="Basic and acidic residues" evidence="1">
    <location>
        <begin position="171"/>
        <end position="195"/>
    </location>
</feature>
<reference evidence="2 3" key="1">
    <citation type="journal article" date="2013" name="Nature">
        <title>The genomes of four tapeworm species reveal adaptations to parasitism.</title>
        <authorList>
            <person name="Tsai I.J."/>
            <person name="Zarowiecki M."/>
            <person name="Holroyd N."/>
            <person name="Garciarrubio A."/>
            <person name="Sanchez-Flores A."/>
            <person name="Brooks K.L."/>
            <person name="Tracey A."/>
            <person name="Bobes R.J."/>
            <person name="Fragoso G."/>
            <person name="Sciutto E."/>
            <person name="Aslett M."/>
            <person name="Beasley H."/>
            <person name="Bennett H.M."/>
            <person name="Cai J."/>
            <person name="Camicia F."/>
            <person name="Clark R."/>
            <person name="Cucher M."/>
            <person name="De Silva N."/>
            <person name="Day T.A."/>
            <person name="Deplazes P."/>
            <person name="Estrada K."/>
            <person name="Fernandez C."/>
            <person name="Holland P.W."/>
            <person name="Hou J."/>
            <person name="Hu S."/>
            <person name="Huckvale T."/>
            <person name="Hung S.S."/>
            <person name="Kamenetzky L."/>
            <person name="Keane J.A."/>
            <person name="Kiss F."/>
            <person name="Koziol U."/>
            <person name="Lambert O."/>
            <person name="Liu K."/>
            <person name="Luo X."/>
            <person name="Luo Y."/>
            <person name="Macchiaroli N."/>
            <person name="Nichol S."/>
            <person name="Paps J."/>
            <person name="Parkinson J."/>
            <person name="Pouchkina-Stantcheva N."/>
            <person name="Riddiford N."/>
            <person name="Rosenzvit M."/>
            <person name="Salinas G."/>
            <person name="Wasmuth J.D."/>
            <person name="Zamanian M."/>
            <person name="Zheng Y."/>
            <person name="Cai X."/>
            <person name="Soberon X."/>
            <person name="Olson P.D."/>
            <person name="Laclette J.P."/>
            <person name="Brehm K."/>
            <person name="Berriman M."/>
            <person name="Garciarrubio A."/>
            <person name="Bobes R.J."/>
            <person name="Fragoso G."/>
            <person name="Sanchez-Flores A."/>
            <person name="Estrada K."/>
            <person name="Cevallos M.A."/>
            <person name="Morett E."/>
            <person name="Gonzalez V."/>
            <person name="Portillo T."/>
            <person name="Ochoa-Leyva A."/>
            <person name="Jose M.V."/>
            <person name="Sciutto E."/>
            <person name="Landa A."/>
            <person name="Jimenez L."/>
            <person name="Valdes V."/>
            <person name="Carrero J.C."/>
            <person name="Larralde C."/>
            <person name="Morales-Montor J."/>
            <person name="Limon-Lason J."/>
            <person name="Soberon X."/>
            <person name="Laclette J.P."/>
        </authorList>
    </citation>
    <scope>NUCLEOTIDE SEQUENCE [LARGE SCALE GENOMIC DNA]</scope>
</reference>
<feature type="compositionally biased region" description="Low complexity" evidence="1">
    <location>
        <begin position="155"/>
        <end position="170"/>
    </location>
</feature>
<sequence length="397" mass="43369">MNSDFMEELAAKLNARPQLPFRGGARRCGTSPMMATEHTSIASGDTTPGSLSPGSFSTVGRRSQEGSGVPIQDSYMEGARLRIRLNRQRKHRPRASQLDTGDSIGSLAATSPLNCIGEEEGGSSPPPLLVSPKPRTSVKISSSECESSAEEVSHSPRSSSSINSDISSDVSDSKMKLLSQESHDSFTAERIRFNDDDQEGSGEMKEVSPSKPLQQGETFHHETSRQNMSSQGDEEKDQEHTWLSISDEAPHNRAFEVNEQVKELSHKVSNRPISMPVEFSTASTATPIRTPIVTQKVTPPPSRLVEVEDGSGKAPRLSPTLGVNLRTRIESQKSKIAPLDESEPYPAVRLRPTPQKNATPQSDKGRTKFASAVIERDANRHSRVCELVKIFQQGRTT</sequence>
<reference evidence="4" key="3">
    <citation type="submission" date="2020-10" db="UniProtKB">
        <authorList>
            <consortium name="WormBaseParasite"/>
        </authorList>
    </citation>
    <scope>IDENTIFICATION</scope>
</reference>
<evidence type="ECO:0000313" key="2">
    <source>
        <dbReference type="EMBL" id="CDS22794.1"/>
    </source>
</evidence>
<feature type="compositionally biased region" description="Basic residues" evidence="1">
    <location>
        <begin position="81"/>
        <end position="94"/>
    </location>
</feature>